<dbReference type="InterPro" id="IPR025911">
    <property type="entry name" value="ToxN/AbiQ_toxin"/>
</dbReference>
<dbReference type="BioCyc" id="FSP469605-HMP:GTSP-77-MONOMER"/>
<dbReference type="Pfam" id="PF13958">
    <property type="entry name" value="ToxN_toxin"/>
    <property type="match status" value="1"/>
</dbReference>
<dbReference type="OrthoDB" id="1655812at2"/>
<name>E5BEP8_9FUSO</name>
<dbReference type="RefSeq" id="WP_008800658.1">
    <property type="nucleotide sequence ID" value="NZ_GG657971.1"/>
</dbReference>
<proteinExistence type="predicted"/>
<dbReference type="GO" id="GO:0004521">
    <property type="term" value="F:RNA endonuclease activity"/>
    <property type="evidence" value="ECO:0007669"/>
    <property type="project" value="InterPro"/>
</dbReference>
<protein>
    <recommendedName>
        <fullName evidence="3">Type III toxin-antitoxin system ToxN/AbiQ family toxin</fullName>
    </recommendedName>
</protein>
<reference evidence="1 2" key="1">
    <citation type="submission" date="2009-02" db="EMBL/GenBank/DDBJ databases">
        <title>The Genome Sequence of Fusobacterium sp. 3_1_5R.</title>
        <authorList>
            <consortium name="The Broad Institute Genome Sequencing Platform"/>
            <person name="Ward D."/>
            <person name="Young S.K."/>
            <person name="Kodira C.D."/>
            <person name="Zeng Q."/>
            <person name="Koehrsen M."/>
            <person name="Alvarado L."/>
            <person name="Berlin A."/>
            <person name="Borenstein D."/>
            <person name="Chen Z."/>
            <person name="Engels R."/>
            <person name="Freedman E."/>
            <person name="Gellesch M."/>
            <person name="Goldberg J."/>
            <person name="Griggs A."/>
            <person name="Gujja S."/>
            <person name="Heiman D."/>
            <person name="Hepburn T."/>
            <person name="Howarth C."/>
            <person name="Jen D."/>
            <person name="Larson L."/>
            <person name="Lewis B."/>
            <person name="Mehta T."/>
            <person name="Park D."/>
            <person name="Pearson M."/>
            <person name="Roberts A."/>
            <person name="Saif S."/>
            <person name="Shea T."/>
            <person name="Shenoy N."/>
            <person name="Sisk P."/>
            <person name="Stolte C."/>
            <person name="Sykes S."/>
            <person name="Walk T."/>
            <person name="White J."/>
            <person name="Yandava C."/>
            <person name="Allen-Vercoe E."/>
            <person name="Strauss J."/>
            <person name="Ambrose C."/>
            <person name="Lander E."/>
            <person name="Nusbaum C."/>
            <person name="Galagan J."/>
            <person name="Birren B."/>
        </authorList>
    </citation>
    <scope>NUCLEOTIDE SEQUENCE [LARGE SCALE GENOMIC DNA]</scope>
    <source>
        <strain evidence="1 2">3_1_5R</strain>
    </source>
</reference>
<dbReference type="HOGENOM" id="CLU_099358_3_0_0"/>
<organism evidence="1 2">
    <name type="scientific">Fusobacterium gonidiaformans 3-1-5R</name>
    <dbReference type="NCBI Taxonomy" id="469605"/>
    <lineage>
        <taxon>Bacteria</taxon>
        <taxon>Fusobacteriati</taxon>
        <taxon>Fusobacteriota</taxon>
        <taxon>Fusobacteriia</taxon>
        <taxon>Fusobacteriales</taxon>
        <taxon>Fusobacteriaceae</taxon>
        <taxon>Fusobacterium</taxon>
    </lineage>
</organism>
<keyword evidence="2" id="KW-1185">Reference proteome</keyword>
<sequence>MPVIQLYEIDNDYIDYLRQFDSKVLNHSGITYSKTRKYLGVLLDINNCKYLAPLSSPEPKSDYINGQIRKSIIPIIRIVKLGTSNILLGKIKLSSMIPVYDMSVLSYYDINKEQDLKYKNLVIDELRFIYANKNLILKNANKLYQQKIKNMSMGYVQTTVDFILLEQKAKLYKK</sequence>
<evidence type="ECO:0000313" key="1">
    <source>
        <dbReference type="EMBL" id="EFS20579.1"/>
    </source>
</evidence>
<dbReference type="GO" id="GO:0003723">
    <property type="term" value="F:RNA binding"/>
    <property type="evidence" value="ECO:0007669"/>
    <property type="project" value="InterPro"/>
</dbReference>
<accession>E5BEP8</accession>
<evidence type="ECO:0008006" key="3">
    <source>
        <dbReference type="Google" id="ProtNLM"/>
    </source>
</evidence>
<dbReference type="Gene3D" id="3.10.129.130">
    <property type="match status" value="1"/>
</dbReference>
<gene>
    <name evidence="1" type="ORF">FSBG_00076</name>
</gene>
<dbReference type="EMBL" id="GG657971">
    <property type="protein sequence ID" value="EFS20579.1"/>
    <property type="molecule type" value="Genomic_DNA"/>
</dbReference>
<evidence type="ECO:0000313" key="2">
    <source>
        <dbReference type="Proteomes" id="UP000002975"/>
    </source>
</evidence>
<dbReference type="AlphaFoldDB" id="E5BEP8"/>
<dbReference type="Proteomes" id="UP000002975">
    <property type="component" value="Unassembled WGS sequence"/>
</dbReference>
<dbReference type="InterPro" id="IPR053735">
    <property type="entry name" value="Type_III_TA_endoRNase"/>
</dbReference>